<accession>A0A327YUE1</accession>
<dbReference type="SUPFAM" id="SSF82199">
    <property type="entry name" value="SET domain"/>
    <property type="match status" value="1"/>
</dbReference>
<comment type="caution">
    <text evidence="1">The sequence shown here is derived from an EMBL/GenBank/DDBJ whole genome shotgun (WGS) entry which is preliminary data.</text>
</comment>
<keyword evidence="2" id="KW-1185">Reference proteome</keyword>
<reference evidence="1 2" key="1">
    <citation type="submission" date="2018-06" db="EMBL/GenBank/DDBJ databases">
        <title>Genomic Encyclopedia of Type Strains, Phase III (KMG-III): the genomes of soil and plant-associated and newly described type strains.</title>
        <authorList>
            <person name="Whitman W."/>
        </authorList>
    </citation>
    <scope>NUCLEOTIDE SEQUENCE [LARGE SCALE GENOMIC DNA]</scope>
    <source>
        <strain evidence="1 2">CGMCC 1.12398</strain>
    </source>
</reference>
<protein>
    <submittedName>
        <fullName evidence="1">Uncharacterized protein</fullName>
    </submittedName>
</protein>
<dbReference type="Gene3D" id="2.170.270.10">
    <property type="entry name" value="SET domain"/>
    <property type="match status" value="1"/>
</dbReference>
<dbReference type="InterPro" id="IPR046341">
    <property type="entry name" value="SET_dom_sf"/>
</dbReference>
<evidence type="ECO:0000313" key="1">
    <source>
        <dbReference type="EMBL" id="RAK21639.1"/>
    </source>
</evidence>
<dbReference type="EMBL" id="QLMI01000005">
    <property type="protein sequence ID" value="RAK21639.1"/>
    <property type="molecule type" value="Genomic_DNA"/>
</dbReference>
<sequence>MKIEAPESDYLYIQDSQIPNAGKGLFTAIDIYPNEIISLFKGEILSNKEAQKRVSEGNDRYFINMLDGSILDSMNVDCFAKYANDAEAFSKSHSKIIPKSH</sequence>
<proteinExistence type="predicted"/>
<gene>
    <name evidence="1" type="ORF">B0I03_10571</name>
</gene>
<name>A0A327YUE1_9FLAO</name>
<dbReference type="AlphaFoldDB" id="A0A327YUE1"/>
<dbReference type="Proteomes" id="UP000249620">
    <property type="component" value="Unassembled WGS sequence"/>
</dbReference>
<evidence type="ECO:0000313" key="2">
    <source>
        <dbReference type="Proteomes" id="UP000249620"/>
    </source>
</evidence>
<organism evidence="1 2">
    <name type="scientific">Flavobacterium aquaticum</name>
    <dbReference type="NCBI Taxonomy" id="1236486"/>
    <lineage>
        <taxon>Bacteria</taxon>
        <taxon>Pseudomonadati</taxon>
        <taxon>Bacteroidota</taxon>
        <taxon>Flavobacteriia</taxon>
        <taxon>Flavobacteriales</taxon>
        <taxon>Flavobacteriaceae</taxon>
        <taxon>Flavobacterium</taxon>
    </lineage>
</organism>